<organism evidence="3 4">
    <name type="scientific">Achaetomium macrosporum</name>
    <dbReference type="NCBI Taxonomy" id="79813"/>
    <lineage>
        <taxon>Eukaryota</taxon>
        <taxon>Fungi</taxon>
        <taxon>Dikarya</taxon>
        <taxon>Ascomycota</taxon>
        <taxon>Pezizomycotina</taxon>
        <taxon>Sordariomycetes</taxon>
        <taxon>Sordariomycetidae</taxon>
        <taxon>Sordariales</taxon>
        <taxon>Chaetomiaceae</taxon>
        <taxon>Achaetomium</taxon>
    </lineage>
</organism>
<dbReference type="Gene3D" id="1.25.40.10">
    <property type="entry name" value="Tetratricopeptide repeat domain"/>
    <property type="match status" value="1"/>
</dbReference>
<dbReference type="PROSITE" id="PS50293">
    <property type="entry name" value="TPR_REGION"/>
    <property type="match status" value="1"/>
</dbReference>
<dbReference type="Proteomes" id="UP001303760">
    <property type="component" value="Unassembled WGS sequence"/>
</dbReference>
<dbReference type="SUPFAM" id="SSF82199">
    <property type="entry name" value="SET domain"/>
    <property type="match status" value="1"/>
</dbReference>
<dbReference type="PROSITE" id="PS50005">
    <property type="entry name" value="TPR"/>
    <property type="match status" value="1"/>
</dbReference>
<dbReference type="PROSITE" id="PS50280">
    <property type="entry name" value="SET"/>
    <property type="match status" value="1"/>
</dbReference>
<dbReference type="SUPFAM" id="SSF48452">
    <property type="entry name" value="TPR-like"/>
    <property type="match status" value="1"/>
</dbReference>
<evidence type="ECO:0000256" key="1">
    <source>
        <dbReference type="PROSITE-ProRule" id="PRU00339"/>
    </source>
</evidence>
<dbReference type="Pfam" id="PF00856">
    <property type="entry name" value="SET"/>
    <property type="match status" value="1"/>
</dbReference>
<proteinExistence type="predicted"/>
<dbReference type="SMART" id="SM00028">
    <property type="entry name" value="TPR"/>
    <property type="match status" value="3"/>
</dbReference>
<sequence>MASKDGNTVFLTEQEAERIRNTVKDRLKKCDELAGHARESRDTKTAISTATGASLMADMANMGPSKGATMPAIGLGQPYPPCVAPLQDLQPMELSDLRMETHHRGYRLTVKRASPVVNLAARSWTMVQDEAGEEIERLELCLHKKRHGKELLESADSVFIIKEPYFTLTDDGEPTIRIDHPSDLVVVPESEAGSTNGTNGEATHATAAEQKARSCKDQGNAALEKQNLALAHAKYSEGLKLARQDIVYKANPDLARDLSRNRAHVNLLLNQLDEAKADAKASLIGKEDDQRSRELDSKAFFRAGMAAYNLGQYHEAKELFEQRLKLTPDIYPKETQAILRRIEAHLREQEAGTHDLKKIRAGLSRARPRVDAASFFSNTAVKESPGRGRGLFATRDIGAGEIVMLEKAFCVVWGFEDDALTAITYDVRDDRIRVSPVGLSRAIVQKLLSNPSQIEKVMDMYGDWQGDSNTKNVFSTADGPVVDTFRVHDIVSRNAFGPGSQYGEKGAQDASTGLWIRAGYTNHSCLANVQKEYVGDLMILRATRAIAAGEEIFHSYDESSDYEARQRALMHTWGFECDCALCVVEKAEDPAVRKKRRELAEEADAFVQSQPWANANRRVIVRAQRLARAIDETYDGEKYKGLPRLATKRIQEWLAHAAPRR</sequence>
<dbReference type="InterPro" id="IPR019734">
    <property type="entry name" value="TPR_rpt"/>
</dbReference>
<feature type="domain" description="SET" evidence="2">
    <location>
        <begin position="377"/>
        <end position="557"/>
    </location>
</feature>
<dbReference type="PANTHER" id="PTHR47643">
    <property type="entry name" value="TPR DOMAIN PROTEIN (AFU_ORTHOLOGUE AFUA_5G12710)"/>
    <property type="match status" value="1"/>
</dbReference>
<dbReference type="AlphaFoldDB" id="A0AAN7HF24"/>
<dbReference type="InterPro" id="IPR011990">
    <property type="entry name" value="TPR-like_helical_dom_sf"/>
</dbReference>
<accession>A0AAN7HF24</accession>
<keyword evidence="1" id="KW-0802">TPR repeat</keyword>
<keyword evidence="4" id="KW-1185">Reference proteome</keyword>
<dbReference type="EMBL" id="MU860003">
    <property type="protein sequence ID" value="KAK4242837.1"/>
    <property type="molecule type" value="Genomic_DNA"/>
</dbReference>
<reference evidence="3" key="2">
    <citation type="submission" date="2023-05" db="EMBL/GenBank/DDBJ databases">
        <authorList>
            <consortium name="Lawrence Berkeley National Laboratory"/>
            <person name="Steindorff A."/>
            <person name="Hensen N."/>
            <person name="Bonometti L."/>
            <person name="Westerberg I."/>
            <person name="Brannstrom I.O."/>
            <person name="Guillou S."/>
            <person name="Cros-Aarteil S."/>
            <person name="Calhoun S."/>
            <person name="Haridas S."/>
            <person name="Kuo A."/>
            <person name="Mondo S."/>
            <person name="Pangilinan J."/>
            <person name="Riley R."/>
            <person name="Labutti K."/>
            <person name="Andreopoulos B."/>
            <person name="Lipzen A."/>
            <person name="Chen C."/>
            <person name="Yanf M."/>
            <person name="Daum C."/>
            <person name="Ng V."/>
            <person name="Clum A."/>
            <person name="Ohm R."/>
            <person name="Martin F."/>
            <person name="Silar P."/>
            <person name="Natvig D."/>
            <person name="Lalanne C."/>
            <person name="Gautier V."/>
            <person name="Ament-Velasquez S.L."/>
            <person name="Kruys A."/>
            <person name="Hutchinson M.I."/>
            <person name="Powell A.J."/>
            <person name="Barry K."/>
            <person name="Miller A.N."/>
            <person name="Grigoriev I.V."/>
            <person name="Debuchy R."/>
            <person name="Gladieux P."/>
            <person name="Thoren M.H."/>
            <person name="Johannesson H."/>
        </authorList>
    </citation>
    <scope>NUCLEOTIDE SEQUENCE</scope>
    <source>
        <strain evidence="3">CBS 532.94</strain>
    </source>
</reference>
<reference evidence="3" key="1">
    <citation type="journal article" date="2023" name="Mol. Phylogenet. Evol.">
        <title>Genome-scale phylogeny and comparative genomics of the fungal order Sordariales.</title>
        <authorList>
            <person name="Hensen N."/>
            <person name="Bonometti L."/>
            <person name="Westerberg I."/>
            <person name="Brannstrom I.O."/>
            <person name="Guillou S."/>
            <person name="Cros-Aarteil S."/>
            <person name="Calhoun S."/>
            <person name="Haridas S."/>
            <person name="Kuo A."/>
            <person name="Mondo S."/>
            <person name="Pangilinan J."/>
            <person name="Riley R."/>
            <person name="LaButti K."/>
            <person name="Andreopoulos B."/>
            <person name="Lipzen A."/>
            <person name="Chen C."/>
            <person name="Yan M."/>
            <person name="Daum C."/>
            <person name="Ng V."/>
            <person name="Clum A."/>
            <person name="Steindorff A."/>
            <person name="Ohm R.A."/>
            <person name="Martin F."/>
            <person name="Silar P."/>
            <person name="Natvig D.O."/>
            <person name="Lalanne C."/>
            <person name="Gautier V."/>
            <person name="Ament-Velasquez S.L."/>
            <person name="Kruys A."/>
            <person name="Hutchinson M.I."/>
            <person name="Powell A.J."/>
            <person name="Barry K."/>
            <person name="Miller A.N."/>
            <person name="Grigoriev I.V."/>
            <person name="Debuchy R."/>
            <person name="Gladieux P."/>
            <person name="Hiltunen Thoren M."/>
            <person name="Johannesson H."/>
        </authorList>
    </citation>
    <scope>NUCLEOTIDE SEQUENCE</scope>
    <source>
        <strain evidence="3">CBS 532.94</strain>
    </source>
</reference>
<gene>
    <name evidence="3" type="ORF">C8A03DRAFT_39789</name>
</gene>
<dbReference type="PANTHER" id="PTHR47643:SF2">
    <property type="entry name" value="TPR DOMAIN PROTEIN (AFU_ORTHOLOGUE AFUA_5G12710)"/>
    <property type="match status" value="1"/>
</dbReference>
<dbReference type="Gene3D" id="2.170.270.10">
    <property type="entry name" value="SET domain"/>
    <property type="match status" value="1"/>
</dbReference>
<protein>
    <recommendedName>
        <fullName evidence="2">SET domain-containing protein</fullName>
    </recommendedName>
</protein>
<dbReference type="InterPro" id="IPR001214">
    <property type="entry name" value="SET_dom"/>
</dbReference>
<dbReference type="SMART" id="SM00317">
    <property type="entry name" value="SET"/>
    <property type="match status" value="1"/>
</dbReference>
<name>A0AAN7HF24_9PEZI</name>
<comment type="caution">
    <text evidence="3">The sequence shown here is derived from an EMBL/GenBank/DDBJ whole genome shotgun (WGS) entry which is preliminary data.</text>
</comment>
<evidence type="ECO:0000259" key="2">
    <source>
        <dbReference type="PROSITE" id="PS50280"/>
    </source>
</evidence>
<feature type="repeat" description="TPR" evidence="1">
    <location>
        <begin position="297"/>
        <end position="330"/>
    </location>
</feature>
<dbReference type="InterPro" id="IPR053209">
    <property type="entry name" value="Gramillin-biosynth_MTr"/>
</dbReference>
<dbReference type="InterPro" id="IPR046341">
    <property type="entry name" value="SET_dom_sf"/>
</dbReference>
<evidence type="ECO:0000313" key="4">
    <source>
        <dbReference type="Proteomes" id="UP001303760"/>
    </source>
</evidence>
<evidence type="ECO:0000313" key="3">
    <source>
        <dbReference type="EMBL" id="KAK4242837.1"/>
    </source>
</evidence>